<dbReference type="InterPro" id="IPR002197">
    <property type="entry name" value="HTH_Fis"/>
</dbReference>
<dbReference type="InterPro" id="IPR000014">
    <property type="entry name" value="PAS"/>
</dbReference>
<dbReference type="Pfam" id="PF00158">
    <property type="entry name" value="Sigma54_activat"/>
    <property type="match status" value="1"/>
</dbReference>
<dbReference type="FunFam" id="3.40.50.300:FF:000006">
    <property type="entry name" value="DNA-binding transcriptional regulator NtrC"/>
    <property type="match status" value="1"/>
</dbReference>
<sequence>MRQHTHGCGSKRADRRMSDIRRYLEDIVNTMNDGLMVVGPDGSILLANDALCRMTGYRRDELLGQSCALFHCDSCEAVRREGGTLWCSLFTLGTMHHKRCVVVRKDGGYVHVLKNAAVLKDDKGDMIAAVETLTDISELDRKEEQIVRLSRLLDSEKGFRGIIGTSPVMQKVFDLTEKAAQSDAPVIIYGESGTGKELIARAIHDLGPHRDGPYIQVNCAALNESLLESELFGHVKGAFTGATSHREGRFEAANGGDIFLDEIGDVPLSIQVKLLRVLENKTVERVGDHRPIPVDVRIITATNRDLPKMVREGTFREDFFFRINVIPIHLPPLRHRMEDLPLLVDVFLDQQRRKGKTIHGVHPRAMAALMAYPWPGNVRELKSTLEYACVVAEDGLIRPDHLPPHVTQGQGAVGAADGPAASSASEAGTSERPRRRDRRQELIEALQQAGGNQSEAARLLGVSRVTVWNRMKRYQIDLKKVIAG</sequence>
<dbReference type="SUPFAM" id="SSF46689">
    <property type="entry name" value="Homeodomain-like"/>
    <property type="match status" value="1"/>
</dbReference>
<dbReference type="GO" id="GO:0043565">
    <property type="term" value="F:sequence-specific DNA binding"/>
    <property type="evidence" value="ECO:0007669"/>
    <property type="project" value="InterPro"/>
</dbReference>
<dbReference type="InterPro" id="IPR025662">
    <property type="entry name" value="Sigma_54_int_dom_ATP-bd_1"/>
</dbReference>
<dbReference type="Pfam" id="PF02954">
    <property type="entry name" value="HTH_8"/>
    <property type="match status" value="1"/>
</dbReference>
<reference evidence="9" key="1">
    <citation type="journal article" date="2020" name="mSystems">
        <title>Genome- and Community-Level Interaction Insights into Carbon Utilization and Element Cycling Functions of Hydrothermarchaeota in Hydrothermal Sediment.</title>
        <authorList>
            <person name="Zhou Z."/>
            <person name="Liu Y."/>
            <person name="Xu W."/>
            <person name="Pan J."/>
            <person name="Luo Z.H."/>
            <person name="Li M."/>
        </authorList>
    </citation>
    <scope>NUCLEOTIDE SEQUENCE [LARGE SCALE GENOMIC DNA]</scope>
    <source>
        <strain evidence="9">SpSt-456</strain>
    </source>
</reference>
<evidence type="ECO:0000256" key="4">
    <source>
        <dbReference type="ARBA" id="ARBA00023163"/>
    </source>
</evidence>
<dbReference type="InterPro" id="IPR058031">
    <property type="entry name" value="AAA_lid_NorR"/>
</dbReference>
<evidence type="ECO:0000256" key="1">
    <source>
        <dbReference type="ARBA" id="ARBA00022741"/>
    </source>
</evidence>
<dbReference type="Gene3D" id="3.40.50.300">
    <property type="entry name" value="P-loop containing nucleotide triphosphate hydrolases"/>
    <property type="match status" value="1"/>
</dbReference>
<evidence type="ECO:0000259" key="7">
    <source>
        <dbReference type="PROSITE" id="PS50112"/>
    </source>
</evidence>
<dbReference type="Pfam" id="PF13426">
    <property type="entry name" value="PAS_9"/>
    <property type="match status" value="1"/>
</dbReference>
<keyword evidence="4" id="KW-0804">Transcription</keyword>
<dbReference type="SUPFAM" id="SSF52540">
    <property type="entry name" value="P-loop containing nucleoside triphosphate hydrolases"/>
    <property type="match status" value="1"/>
</dbReference>
<evidence type="ECO:0000313" key="9">
    <source>
        <dbReference type="EMBL" id="HFK97257.1"/>
    </source>
</evidence>
<dbReference type="CDD" id="cd00130">
    <property type="entry name" value="PAS"/>
    <property type="match status" value="1"/>
</dbReference>
<dbReference type="GO" id="GO:0005524">
    <property type="term" value="F:ATP binding"/>
    <property type="evidence" value="ECO:0007669"/>
    <property type="project" value="UniProtKB-KW"/>
</dbReference>
<dbReference type="PROSITE" id="PS50112">
    <property type="entry name" value="PAS"/>
    <property type="match status" value="1"/>
</dbReference>
<dbReference type="SMART" id="SM00091">
    <property type="entry name" value="PAS"/>
    <property type="match status" value="1"/>
</dbReference>
<dbReference type="Pfam" id="PF25601">
    <property type="entry name" value="AAA_lid_14"/>
    <property type="match status" value="1"/>
</dbReference>
<feature type="region of interest" description="Disordered" evidence="5">
    <location>
        <begin position="401"/>
        <end position="438"/>
    </location>
</feature>
<evidence type="ECO:0000256" key="3">
    <source>
        <dbReference type="ARBA" id="ARBA00023015"/>
    </source>
</evidence>
<keyword evidence="2" id="KW-0067">ATP-binding</keyword>
<dbReference type="SMART" id="SM00382">
    <property type="entry name" value="AAA"/>
    <property type="match status" value="1"/>
</dbReference>
<protein>
    <submittedName>
        <fullName evidence="9">PAS domain-containing protein</fullName>
    </submittedName>
</protein>
<evidence type="ECO:0000256" key="5">
    <source>
        <dbReference type="SAM" id="MobiDB-lite"/>
    </source>
</evidence>
<dbReference type="EMBL" id="DSTK01000023">
    <property type="protein sequence ID" value="HFK97257.1"/>
    <property type="molecule type" value="Genomic_DNA"/>
</dbReference>
<feature type="domain" description="Sigma-54 factor interaction" evidence="6">
    <location>
        <begin position="162"/>
        <end position="390"/>
    </location>
</feature>
<dbReference type="InterPro" id="IPR009057">
    <property type="entry name" value="Homeodomain-like_sf"/>
</dbReference>
<evidence type="ECO:0000259" key="6">
    <source>
        <dbReference type="PROSITE" id="PS50045"/>
    </source>
</evidence>
<evidence type="ECO:0000256" key="2">
    <source>
        <dbReference type="ARBA" id="ARBA00022840"/>
    </source>
</evidence>
<dbReference type="PROSITE" id="PS50113">
    <property type="entry name" value="PAC"/>
    <property type="match status" value="1"/>
</dbReference>
<dbReference type="InterPro" id="IPR035965">
    <property type="entry name" value="PAS-like_dom_sf"/>
</dbReference>
<feature type="domain" description="PAC" evidence="8">
    <location>
        <begin position="96"/>
        <end position="148"/>
    </location>
</feature>
<keyword evidence="1" id="KW-0547">Nucleotide-binding</keyword>
<dbReference type="PROSITE" id="PS50045">
    <property type="entry name" value="SIGMA54_INTERACT_4"/>
    <property type="match status" value="1"/>
</dbReference>
<dbReference type="PRINTS" id="PR01590">
    <property type="entry name" value="HTHFIS"/>
</dbReference>
<comment type="caution">
    <text evidence="9">The sequence shown here is derived from an EMBL/GenBank/DDBJ whole genome shotgun (WGS) entry which is preliminary data.</text>
</comment>
<dbReference type="InterPro" id="IPR002078">
    <property type="entry name" value="Sigma_54_int"/>
</dbReference>
<dbReference type="PROSITE" id="PS00675">
    <property type="entry name" value="SIGMA54_INTERACT_1"/>
    <property type="match status" value="1"/>
</dbReference>
<dbReference type="NCBIfam" id="TIGR00229">
    <property type="entry name" value="sensory_box"/>
    <property type="match status" value="1"/>
</dbReference>
<gene>
    <name evidence="9" type="ORF">ENS06_08030</name>
</gene>
<name>A0A832A414_9BACT</name>
<feature type="compositionally biased region" description="Low complexity" evidence="5">
    <location>
        <begin position="409"/>
        <end position="428"/>
    </location>
</feature>
<dbReference type="Gene3D" id="1.10.8.60">
    <property type="match status" value="1"/>
</dbReference>
<feature type="compositionally biased region" description="Basic and acidic residues" evidence="5">
    <location>
        <begin position="429"/>
        <end position="438"/>
    </location>
</feature>
<dbReference type="InterPro" id="IPR027417">
    <property type="entry name" value="P-loop_NTPase"/>
</dbReference>
<feature type="domain" description="PAS" evidence="7">
    <location>
        <begin position="20"/>
        <end position="66"/>
    </location>
</feature>
<dbReference type="GO" id="GO:0006355">
    <property type="term" value="P:regulation of DNA-templated transcription"/>
    <property type="evidence" value="ECO:0007669"/>
    <property type="project" value="InterPro"/>
</dbReference>
<dbReference type="SUPFAM" id="SSF55785">
    <property type="entry name" value="PYP-like sensor domain (PAS domain)"/>
    <property type="match status" value="1"/>
</dbReference>
<dbReference type="Gene3D" id="1.10.10.60">
    <property type="entry name" value="Homeodomain-like"/>
    <property type="match status" value="1"/>
</dbReference>
<dbReference type="InterPro" id="IPR000700">
    <property type="entry name" value="PAS-assoc_C"/>
</dbReference>
<keyword evidence="3" id="KW-0805">Transcription regulation</keyword>
<dbReference type="InterPro" id="IPR003593">
    <property type="entry name" value="AAA+_ATPase"/>
</dbReference>
<dbReference type="Gene3D" id="3.30.450.20">
    <property type="entry name" value="PAS domain"/>
    <property type="match status" value="1"/>
</dbReference>
<dbReference type="PANTHER" id="PTHR32071">
    <property type="entry name" value="TRANSCRIPTIONAL REGULATORY PROTEIN"/>
    <property type="match status" value="1"/>
</dbReference>
<proteinExistence type="predicted"/>
<organism evidence="9">
    <name type="scientific">Desulfacinum infernum</name>
    <dbReference type="NCBI Taxonomy" id="35837"/>
    <lineage>
        <taxon>Bacteria</taxon>
        <taxon>Pseudomonadati</taxon>
        <taxon>Thermodesulfobacteriota</taxon>
        <taxon>Syntrophobacteria</taxon>
        <taxon>Syntrophobacterales</taxon>
        <taxon>Syntrophobacteraceae</taxon>
        <taxon>Desulfacinum</taxon>
    </lineage>
</organism>
<dbReference type="AlphaFoldDB" id="A0A832A414"/>
<accession>A0A832A414</accession>
<dbReference type="CDD" id="cd00009">
    <property type="entry name" value="AAA"/>
    <property type="match status" value="1"/>
</dbReference>
<evidence type="ECO:0000259" key="8">
    <source>
        <dbReference type="PROSITE" id="PS50113"/>
    </source>
</evidence>